<keyword evidence="2" id="KW-1185">Reference proteome</keyword>
<sequence>MTYETVGGIELHNASRCPAVPSVNRATVKKHATFAEVPDMAVPRSKTTIVPQHNRFIRPRTDSEFRDASPTRIPRDVYEDNVKRAETDGALVTEATRLRVELALESHDRFFRGHDETLVAEVKNPR</sequence>
<feature type="non-terminal residue" evidence="1">
    <location>
        <position position="1"/>
    </location>
</feature>
<proteinExistence type="predicted"/>
<dbReference type="Proteomes" id="UP000553632">
    <property type="component" value="Unassembled WGS sequence"/>
</dbReference>
<dbReference type="OMA" id="HNASRCP"/>
<dbReference type="EMBL" id="JABANO010030468">
    <property type="protein sequence ID" value="KAF4711820.1"/>
    <property type="molecule type" value="Genomic_DNA"/>
</dbReference>
<organism evidence="1 2">
    <name type="scientific">Perkinsus olseni</name>
    <name type="common">Perkinsus atlanticus</name>
    <dbReference type="NCBI Taxonomy" id="32597"/>
    <lineage>
        <taxon>Eukaryota</taxon>
        <taxon>Sar</taxon>
        <taxon>Alveolata</taxon>
        <taxon>Perkinsozoa</taxon>
        <taxon>Perkinsea</taxon>
        <taxon>Perkinsida</taxon>
        <taxon>Perkinsidae</taxon>
        <taxon>Perkinsus</taxon>
    </lineage>
</organism>
<name>A0A7J6QWV6_PEROL</name>
<evidence type="ECO:0000313" key="1">
    <source>
        <dbReference type="EMBL" id="KAF4711820.1"/>
    </source>
</evidence>
<comment type="caution">
    <text evidence="1">The sequence shown here is derived from an EMBL/GenBank/DDBJ whole genome shotgun (WGS) entry which is preliminary data.</text>
</comment>
<accession>A0A7J6QWV6</accession>
<dbReference type="AlphaFoldDB" id="A0A7J6QWV6"/>
<reference evidence="1 2" key="1">
    <citation type="submission" date="2020-04" db="EMBL/GenBank/DDBJ databases">
        <title>Perkinsus olseni comparative genomics.</title>
        <authorList>
            <person name="Bogema D.R."/>
        </authorList>
    </citation>
    <scope>NUCLEOTIDE SEQUENCE [LARGE SCALE GENOMIC DNA]</scope>
    <source>
        <strain evidence="1 2">ATCC PRA-207</strain>
    </source>
</reference>
<gene>
    <name evidence="1" type="ORF">FOZ63_008476</name>
</gene>
<protein>
    <submittedName>
        <fullName evidence="1">Uncharacterized protein</fullName>
    </submittedName>
</protein>
<evidence type="ECO:0000313" key="2">
    <source>
        <dbReference type="Proteomes" id="UP000553632"/>
    </source>
</evidence>